<protein>
    <submittedName>
        <fullName evidence="2">Uncharacterized protein</fullName>
    </submittedName>
</protein>
<organism evidence="2 3">
    <name type="scientific">Polysphondylium violaceum</name>
    <dbReference type="NCBI Taxonomy" id="133409"/>
    <lineage>
        <taxon>Eukaryota</taxon>
        <taxon>Amoebozoa</taxon>
        <taxon>Evosea</taxon>
        <taxon>Eumycetozoa</taxon>
        <taxon>Dictyostelia</taxon>
        <taxon>Dictyosteliales</taxon>
        <taxon>Dictyosteliaceae</taxon>
        <taxon>Polysphondylium</taxon>
    </lineage>
</organism>
<accession>A0A8J4PWQ7</accession>
<name>A0A8J4PWQ7_9MYCE</name>
<dbReference type="Proteomes" id="UP000695562">
    <property type="component" value="Unassembled WGS sequence"/>
</dbReference>
<dbReference type="AlphaFoldDB" id="A0A8J4PWQ7"/>
<reference evidence="2" key="1">
    <citation type="submission" date="2020-01" db="EMBL/GenBank/DDBJ databases">
        <title>Development of genomics and gene disruption for Polysphondylium violaceum indicates a role for the polyketide synthase stlB in stalk morphogenesis.</title>
        <authorList>
            <person name="Narita B."/>
            <person name="Kawabe Y."/>
            <person name="Kin K."/>
            <person name="Saito T."/>
            <person name="Gibbs R."/>
            <person name="Kuspa A."/>
            <person name="Muzny D."/>
            <person name="Queller D."/>
            <person name="Richards S."/>
            <person name="Strassman J."/>
            <person name="Sucgang R."/>
            <person name="Worley K."/>
            <person name="Schaap P."/>
        </authorList>
    </citation>
    <scope>NUCLEOTIDE SEQUENCE</scope>
    <source>
        <strain evidence="2">QSvi11</strain>
    </source>
</reference>
<evidence type="ECO:0000313" key="2">
    <source>
        <dbReference type="EMBL" id="KAF2074600.1"/>
    </source>
</evidence>
<evidence type="ECO:0000313" key="3">
    <source>
        <dbReference type="Proteomes" id="UP000695562"/>
    </source>
</evidence>
<feature type="compositionally biased region" description="Low complexity" evidence="1">
    <location>
        <begin position="204"/>
        <end position="214"/>
    </location>
</feature>
<keyword evidence="3" id="KW-1185">Reference proteome</keyword>
<sequence>MTENGKNHFRKNEQDDQDTMDNNIQFSLQIQYYILKECWGSNQIFTKKMNDYLCWWKMNLLLVSKKWFNYIKHHLFKSFNFSFKCPMIHDTVNGNPFSIFSNNRPIKLYITSYNIITLLKKDKNTTFFSDLTHLVLDLNSILEKNDLDILFKNIQNLKTLKIRIAPRPTVLHRSSTNSIDEDILQFEQEEEIDDQDDNSENNDNDNNNNNNNDIESQIQNNLEVTDNDQDKHSHSHLKIFEYLSSKQQDLKIKSLKIMGIRLNQYKLKLFNQLQLDQLEKFSIDNYQDNGFFFQLLPIICRSKHLKYLNLRGNISLFFEPETNCFKTNSMECLSMIQENLKELETFIVDIEDEYYSRDVNNDLEFNDIQEPFSNNSNNNENNNDPYFNFHSYINRNSNLKNIGIGFYQPISQSSRELYKYLMSGNTSITRLELSIYSPTFPLSNFIKTLSLLSGHRSAVTKDSIGPLINSDGYKNVENLYLIAFKPDINPLLIASCQARYLVLRTFNREDKQLPQFFTSIQDNHSIKCFEWYVSNNNLEPLSKLIHIIANHPSIQYASYIFFFIEKTPNFIRCYKECINNLQQIIKQGNMIIWYEYEPRGDKGYNDFIVKMLKL</sequence>
<feature type="region of interest" description="Disordered" evidence="1">
    <location>
        <begin position="191"/>
        <end position="214"/>
    </location>
</feature>
<dbReference type="EMBL" id="AJWJ01000139">
    <property type="protein sequence ID" value="KAF2074600.1"/>
    <property type="molecule type" value="Genomic_DNA"/>
</dbReference>
<gene>
    <name evidence="2" type="ORF">CYY_004107</name>
</gene>
<feature type="compositionally biased region" description="Acidic residues" evidence="1">
    <location>
        <begin position="191"/>
        <end position="203"/>
    </location>
</feature>
<proteinExistence type="predicted"/>
<evidence type="ECO:0000256" key="1">
    <source>
        <dbReference type="SAM" id="MobiDB-lite"/>
    </source>
</evidence>
<comment type="caution">
    <text evidence="2">The sequence shown here is derived from an EMBL/GenBank/DDBJ whole genome shotgun (WGS) entry which is preliminary data.</text>
</comment>